<reference evidence="1 2" key="1">
    <citation type="submission" date="2019-06" db="EMBL/GenBank/DDBJ databases">
        <title>Description Trichococcus psychrophilus sp. nov., isolated from a cold spring, by genomic and phenotypic analyses.</title>
        <authorList>
            <person name="Zakharyuk A."/>
        </authorList>
    </citation>
    <scope>NUCLEOTIDE SEQUENCE [LARGE SCALE GENOMIC DNA]</scope>
    <source>
        <strain evidence="1 2">SKBG</strain>
    </source>
</reference>
<keyword evidence="2" id="KW-1185">Reference proteome</keyword>
<gene>
    <name evidence="1" type="ORF">FHK04_06055</name>
</gene>
<dbReference type="EMBL" id="VENO01000002">
    <property type="protein sequence ID" value="TNV69071.1"/>
    <property type="molecule type" value="Genomic_DNA"/>
</dbReference>
<dbReference type="AlphaFoldDB" id="A0A5C5E944"/>
<dbReference type="Proteomes" id="UP000313395">
    <property type="component" value="Unassembled WGS sequence"/>
</dbReference>
<evidence type="ECO:0000313" key="1">
    <source>
        <dbReference type="EMBL" id="TNV69071.1"/>
    </source>
</evidence>
<dbReference type="RefSeq" id="WP_140185774.1">
    <property type="nucleotide sequence ID" value="NZ_VENO01000002.1"/>
</dbReference>
<protein>
    <submittedName>
        <fullName evidence="1">Uncharacterized protein</fullName>
    </submittedName>
</protein>
<accession>A0A5C5E944</accession>
<evidence type="ECO:0000313" key="2">
    <source>
        <dbReference type="Proteomes" id="UP000313395"/>
    </source>
</evidence>
<proteinExistence type="predicted"/>
<organism evidence="1 2">
    <name type="scientific">Trichococcus shcherbakoviae subsp. psychrophilus</name>
    <dbReference type="NCBI Taxonomy" id="2585775"/>
    <lineage>
        <taxon>Bacteria</taxon>
        <taxon>Bacillati</taxon>
        <taxon>Bacillota</taxon>
        <taxon>Bacilli</taxon>
        <taxon>Lactobacillales</taxon>
        <taxon>Carnobacteriaceae</taxon>
        <taxon>Trichococcus</taxon>
    </lineage>
</organism>
<comment type="caution">
    <text evidence="1">The sequence shown here is derived from an EMBL/GenBank/DDBJ whole genome shotgun (WGS) entry which is preliminary data.</text>
</comment>
<name>A0A5C5E944_9LACT</name>
<sequence length="715" mass="82770">MLQTNKIHYELDCDKINADFDVFKITRTTNSYMGTAKIIDGALEDYHSIAVNYQQGNSFLILIKKGSISEYQFRKNVQYFCASQNIESEFKITQVNINDLASNGKKDDELQVMQLLLNSLSNAKNEKKHYQNLTGMLLYQHESWVRKNDMHFLRIQIDGESMLQTNVVTFSKLSALKKYHVNVDKKARYILDEGTNRLRRKLSDDVSEDEQTYIEKPISKKHKNTVDFIDFQDQSSFYRTKMGITLRFLEDVEKYLSSYVKLRVEKIPSYKNVQVSHQLQLSEDDYKQWIQGQQIQLIDAVGNSQSGNLADYIQGFFLTAYGTSLNLGSENQESNGLTIKIIHNRDYYENSGIPDPHQIENSDQQVIQHVTIEDFKLKNEEFDTKKGKDARLTKIIQELWIKQDIKQNHLTIVEWSSFSFENDLYFAYREFLNRRPVYYEMQIQQTGAFSIKKLESIDSAAYQIETKLNSFDKHSFDYNIEGLVYTKNDSGEIQNSAIIRKSSQYTIPALTAIKTILRSPIAGSKLNKTHLLELLDSFYADVTETEFDEVTAKKILSGTNDAKSKITDSHDEVITLNDYRVFCGQSLFATRFRWYIFDEEEIVVNHHIRNESFRGNLLQSLTDIRYYNEGDAICYFVGVKGKGMQSKIPRAATIRKIYPDLLDGRDTEILKLLPLLSATFVRNGQYTVLPFPFKYLREFINTNGNNSEGFGESIG</sequence>